<feature type="binding site" evidence="17">
    <location>
        <begin position="447"/>
        <end position="451"/>
    </location>
    <ligand>
        <name>ATP</name>
        <dbReference type="ChEBI" id="CHEBI:30616"/>
    </ligand>
</feature>
<dbReference type="PANTHER" id="PTHR12592:SF0">
    <property type="entry name" value="ATP-DEPENDENT (S)-NAD(P)H-HYDRATE DEHYDRATASE"/>
    <property type="match status" value="1"/>
</dbReference>
<dbReference type="PROSITE" id="PS01050">
    <property type="entry name" value="YJEF_C_2"/>
    <property type="match status" value="1"/>
</dbReference>
<dbReference type="FunFam" id="3.40.50.10260:FF:000003">
    <property type="entry name" value="Multifunctional fusion protein"/>
    <property type="match status" value="1"/>
</dbReference>
<dbReference type="InterPro" id="IPR030677">
    <property type="entry name" value="Nnr"/>
</dbReference>
<keyword evidence="13" id="KW-0511">Multifunctional enzyme</keyword>
<reference evidence="22 23" key="1">
    <citation type="journal article" date="2012" name="BMC Genomics">
        <title>Comparative genomic analysis of human infective Trypanosoma cruzi lineages with the bat-restricted subspecies T. cruzi marinkellei.</title>
        <authorList>
            <person name="Franzen O."/>
            <person name="Talavera-Lopez C."/>
            <person name="Ochaya S."/>
            <person name="Butler C.E."/>
            <person name="Messenger L.A."/>
            <person name="Lewis M.D."/>
            <person name="Llewellyn M.S."/>
            <person name="Marinkelle C.J."/>
            <person name="Tyler K.M."/>
            <person name="Miles M.A."/>
            <person name="Andersson B."/>
        </authorList>
    </citation>
    <scope>NUCLEOTIDE SEQUENCE [LARGE SCALE GENOMIC DNA]</scope>
    <source>
        <strain evidence="22 23">B7</strain>
    </source>
</reference>
<name>K2MYX3_TRYCR</name>
<dbReference type="GO" id="GO:0046872">
    <property type="term" value="F:metal ion binding"/>
    <property type="evidence" value="ECO:0007669"/>
    <property type="project" value="UniProtKB-UniRule"/>
</dbReference>
<dbReference type="EC" id="5.1.99.6" evidence="19"/>
<accession>K2MYX3</accession>
<dbReference type="GO" id="GO:0052855">
    <property type="term" value="F:ADP-dependent NAD(P)H-hydrate dehydratase activity"/>
    <property type="evidence" value="ECO:0007669"/>
    <property type="project" value="UniProtKB-UniRule"/>
</dbReference>
<dbReference type="EC" id="4.2.1.136" evidence="19"/>
<evidence type="ECO:0000256" key="3">
    <source>
        <dbReference type="ARBA" id="ARBA00006001"/>
    </source>
</evidence>
<comment type="catalytic activity">
    <reaction evidence="15 19">
        <text>(6S)-NADHX + ADP = AMP + phosphate + NADH + H(+)</text>
        <dbReference type="Rhea" id="RHEA:32223"/>
        <dbReference type="ChEBI" id="CHEBI:15378"/>
        <dbReference type="ChEBI" id="CHEBI:43474"/>
        <dbReference type="ChEBI" id="CHEBI:57945"/>
        <dbReference type="ChEBI" id="CHEBI:64074"/>
        <dbReference type="ChEBI" id="CHEBI:456215"/>
        <dbReference type="ChEBI" id="CHEBI:456216"/>
        <dbReference type="EC" id="4.2.1.136"/>
    </reaction>
</comment>
<comment type="function">
    <text evidence="14 19">Bifunctional enzyme that catalyzes the epimerization of the S- and R-forms of NAD(P)HX and the dehydration of the S-form of NAD(P)HX at the expense of ADP, which is converted to AMP. This allows the repair of both epimers of NAD(P)HX, a damaged form of NAD(P)H that is a result of enzymatic or heat-dependent hydration.</text>
</comment>
<evidence type="ECO:0000256" key="7">
    <source>
        <dbReference type="ARBA" id="ARBA00022840"/>
    </source>
</evidence>
<dbReference type="NCBIfam" id="TIGR00196">
    <property type="entry name" value="yjeF_cterm"/>
    <property type="match status" value="1"/>
</dbReference>
<protein>
    <recommendedName>
        <fullName evidence="19">Bifunctional NAD(P)H-hydrate repair enzyme</fullName>
    </recommendedName>
    <alternativeName>
        <fullName evidence="19">Nicotinamide nucleotide repair protein</fullName>
    </alternativeName>
    <domain>
        <recommendedName>
            <fullName evidence="19">ADP-dependent (S)-NAD(P)H-hydrate dehydratase</fullName>
            <ecNumber evidence="19">4.2.1.136</ecNumber>
        </recommendedName>
        <alternativeName>
            <fullName evidence="19">ADP-dependent NAD(P)HX dehydratase</fullName>
        </alternativeName>
    </domain>
    <domain>
        <recommendedName>
            <fullName evidence="19">NAD(P)H-hydrate epimerase</fullName>
            <ecNumber evidence="19">5.1.99.6</ecNumber>
        </recommendedName>
    </domain>
</protein>
<comment type="catalytic activity">
    <reaction evidence="1 18 19">
        <text>(6R)-NADHX = (6S)-NADHX</text>
        <dbReference type="Rhea" id="RHEA:32215"/>
        <dbReference type="ChEBI" id="CHEBI:64074"/>
        <dbReference type="ChEBI" id="CHEBI:64075"/>
        <dbReference type="EC" id="5.1.99.6"/>
    </reaction>
</comment>
<feature type="binding site" evidence="17">
    <location>
        <begin position="410"/>
        <end position="416"/>
    </location>
    <ligand>
        <name>(6S)-NADPHX</name>
        <dbReference type="ChEBI" id="CHEBI:64076"/>
    </ligand>
</feature>
<keyword evidence="17" id="KW-0597">Phosphoprotein</keyword>
<dbReference type="OrthoDB" id="10064708at2759"/>
<evidence type="ECO:0000256" key="10">
    <source>
        <dbReference type="ARBA" id="ARBA00023027"/>
    </source>
</evidence>
<comment type="catalytic activity">
    <reaction evidence="2 18 19">
        <text>(6R)-NADPHX = (6S)-NADPHX</text>
        <dbReference type="Rhea" id="RHEA:32227"/>
        <dbReference type="ChEBI" id="CHEBI:64076"/>
        <dbReference type="ChEBI" id="CHEBI:64077"/>
        <dbReference type="EC" id="5.1.99.6"/>
    </reaction>
</comment>
<evidence type="ECO:0000256" key="2">
    <source>
        <dbReference type="ARBA" id="ARBA00000909"/>
    </source>
</evidence>
<evidence type="ECO:0000256" key="11">
    <source>
        <dbReference type="ARBA" id="ARBA00023235"/>
    </source>
</evidence>
<comment type="function">
    <text evidence="18">Catalyzes the epimerization of the S- and R-forms of NAD(P)HX, a damaged form of NAD(P)H that is a result of enzymatic or heat-dependent hydration. This is a prerequisite for the S-specific NAD(P)H-hydrate dehydratase to allow the repair of both epimers of NAD(P)HX.</text>
</comment>
<gene>
    <name evidence="22" type="ORF">MOQ_008732</name>
</gene>
<comment type="cofactor">
    <cofactor evidence="17">
        <name>Mg(2+)</name>
        <dbReference type="ChEBI" id="CHEBI:18420"/>
    </cofactor>
</comment>
<keyword evidence="10 17" id="KW-0520">NAD</keyword>
<feature type="binding site" evidence="18">
    <location>
        <begin position="79"/>
        <end position="83"/>
    </location>
    <ligand>
        <name>(6S)-NADPHX</name>
        <dbReference type="ChEBI" id="CHEBI:64076"/>
    </ligand>
</feature>
<evidence type="ECO:0000256" key="6">
    <source>
        <dbReference type="ARBA" id="ARBA00022741"/>
    </source>
</evidence>
<comment type="similarity">
    <text evidence="18">Belongs to the NnrE/AIBP family.</text>
</comment>
<keyword evidence="9 18" id="KW-0630">Potassium</keyword>
<keyword evidence="5 18" id="KW-0479">Metal-binding</keyword>
<feature type="binding site" evidence="17">
    <location>
        <position position="347"/>
    </location>
    <ligand>
        <name>(6S)-NADPHX</name>
        <dbReference type="ChEBI" id="CHEBI:64076"/>
    </ligand>
</feature>
<dbReference type="PIRSF" id="PIRSF017184">
    <property type="entry name" value="Nnr"/>
    <property type="match status" value="1"/>
</dbReference>
<dbReference type="PANTHER" id="PTHR12592">
    <property type="entry name" value="ATP-DEPENDENT (S)-NAD(P)H-HYDRATE DEHYDRATASE FAMILY MEMBER"/>
    <property type="match status" value="1"/>
</dbReference>
<evidence type="ECO:0000256" key="17">
    <source>
        <dbReference type="HAMAP-Rule" id="MF_03157"/>
    </source>
</evidence>
<dbReference type="HAMAP" id="MF_01966">
    <property type="entry name" value="NADHX_epimerase"/>
    <property type="match status" value="1"/>
</dbReference>
<dbReference type="GO" id="GO:0047453">
    <property type="term" value="F:ATP-dependent NAD(P)H-hydrate dehydratase activity"/>
    <property type="evidence" value="ECO:0007669"/>
    <property type="project" value="UniProtKB-UniRule"/>
</dbReference>
<dbReference type="GO" id="GO:0046496">
    <property type="term" value="P:nicotinamide nucleotide metabolic process"/>
    <property type="evidence" value="ECO:0007669"/>
    <property type="project" value="UniProtKB-UniRule"/>
</dbReference>
<dbReference type="Pfam" id="PF03853">
    <property type="entry name" value="YjeF_N"/>
    <property type="match status" value="1"/>
</dbReference>
<comment type="similarity">
    <text evidence="3 19">In the N-terminal section; belongs to the NnrE/AIBP family.</text>
</comment>
<comment type="caution">
    <text evidence="22">The sequence shown here is derived from an EMBL/GenBank/DDBJ whole genome shotgun (WGS) entry which is preliminary data.</text>
</comment>
<comment type="catalytic activity">
    <reaction evidence="16 19">
        <text>(6S)-NADPHX + ADP = AMP + phosphate + NADPH + H(+)</text>
        <dbReference type="Rhea" id="RHEA:32235"/>
        <dbReference type="ChEBI" id="CHEBI:15378"/>
        <dbReference type="ChEBI" id="CHEBI:43474"/>
        <dbReference type="ChEBI" id="CHEBI:57783"/>
        <dbReference type="ChEBI" id="CHEBI:64076"/>
        <dbReference type="ChEBI" id="CHEBI:456215"/>
        <dbReference type="ChEBI" id="CHEBI:456216"/>
        <dbReference type="EC" id="4.2.1.136"/>
    </reaction>
</comment>
<dbReference type="GO" id="GO:0052856">
    <property type="term" value="F:NAD(P)HX epimerase activity"/>
    <property type="evidence" value="ECO:0007669"/>
    <property type="project" value="UniProtKB-UniRule"/>
</dbReference>
<comment type="similarity">
    <text evidence="4 19">In the C-terminal section; belongs to the NnrD/CARKD family.</text>
</comment>
<dbReference type="InterPro" id="IPR004443">
    <property type="entry name" value="YjeF_N_dom"/>
</dbReference>
<dbReference type="EMBL" id="AHKC01017881">
    <property type="protein sequence ID" value="EKF27541.1"/>
    <property type="molecule type" value="Genomic_DNA"/>
</dbReference>
<evidence type="ECO:0000256" key="1">
    <source>
        <dbReference type="ARBA" id="ARBA00000013"/>
    </source>
</evidence>
<keyword evidence="11 18" id="KW-0413">Isomerase</keyword>
<evidence type="ECO:0000256" key="12">
    <source>
        <dbReference type="ARBA" id="ARBA00023239"/>
    </source>
</evidence>
<keyword evidence="23" id="KW-1185">Reference proteome</keyword>
<organism evidence="22 23">
    <name type="scientific">Trypanosoma cruzi marinkellei</name>
    <dbReference type="NCBI Taxonomy" id="85056"/>
    <lineage>
        <taxon>Eukaryota</taxon>
        <taxon>Discoba</taxon>
        <taxon>Euglenozoa</taxon>
        <taxon>Kinetoplastea</taxon>
        <taxon>Metakinetoplastina</taxon>
        <taxon>Trypanosomatida</taxon>
        <taxon>Trypanosomatidae</taxon>
        <taxon>Trypanosoma</taxon>
        <taxon>Schizotrypanum</taxon>
    </lineage>
</organism>
<sequence>MMRLSKLFSRCMTFGHYEEKLQFCVWSAEWLRYAEVEAAREHKITLYDLMQRAGKAAFDVFRREYPSSRHWLILCGSGNNGGDGFVVARLAADDKIRVTVLAVKGKNPLPPEATAAHEALVKRGGVEIHDAGQWNEKDLAEDVDLVVDGLLGTGITGAPRTDYARLIDLANALPVPRVSIDIPSGLNAETGAVEGVCVRAEHTVTFIALKPGLLTGRAREYVGTLHYDCLQLGEWLLHPKRQGELFCRRIVSSHLKTIFAQKRSPCAHKGTNGKLLLVGGDHRFGGAIIMAAEAALHAGVGLVCVVTRSVHIGPLLSRCPEVMVYDYEKCPLRELMGWSTCVAVGPGMGQVGWGETLLRQILRCRMSLEEKPFLLDADALNILAKFVSSGAAKKEGLLPSNNNKMVITPHPGEAARLLQCTIEEVERNRFQAAKKLADSYGCTVLLKGPGTVIYTAEDANISVDALNNTHGILSSRFVVSDAGNSGMAAGGFGDVLTGVISGCLAQGFPVWQATCGGCLAHSTAADLAAAHKDVRGLRATSLFEHISTCVNPLTERQCESQGPEKKSKVEKSE</sequence>
<dbReference type="InterPro" id="IPR029056">
    <property type="entry name" value="Ribokinase-like"/>
</dbReference>
<keyword evidence="6 17" id="KW-0547">Nucleotide-binding</keyword>
<keyword evidence="12 17" id="KW-0456">Lyase</keyword>
<evidence type="ECO:0000256" key="8">
    <source>
        <dbReference type="ARBA" id="ARBA00022857"/>
    </source>
</evidence>
<dbReference type="SUPFAM" id="SSF53613">
    <property type="entry name" value="Ribokinase-like"/>
    <property type="match status" value="1"/>
</dbReference>
<feature type="domain" description="YjeF C-terminal" evidence="20">
    <location>
        <begin position="252"/>
        <end position="553"/>
    </location>
</feature>
<keyword evidence="7 17" id="KW-0067">ATP-binding</keyword>
<dbReference type="SUPFAM" id="SSF64153">
    <property type="entry name" value="YjeF N-terminal domain-like"/>
    <property type="match status" value="1"/>
</dbReference>
<dbReference type="PROSITE" id="PS51383">
    <property type="entry name" value="YJEF_C_3"/>
    <property type="match status" value="1"/>
</dbReference>
<comment type="cofactor">
    <cofactor evidence="18 19">
        <name>K(+)</name>
        <dbReference type="ChEBI" id="CHEBI:29103"/>
    </cofactor>
    <text evidence="18 19">Binds 1 potassium ion per subunit.</text>
</comment>
<evidence type="ECO:0000259" key="21">
    <source>
        <dbReference type="PROSITE" id="PS51385"/>
    </source>
</evidence>
<feature type="binding site" evidence="18">
    <location>
        <position position="163"/>
    </location>
    <ligand>
        <name>(6S)-NADPHX</name>
        <dbReference type="ChEBI" id="CHEBI:64076"/>
    </ligand>
</feature>
<dbReference type="InterPro" id="IPR036652">
    <property type="entry name" value="YjeF_N_dom_sf"/>
</dbReference>
<dbReference type="GO" id="GO:0005524">
    <property type="term" value="F:ATP binding"/>
    <property type="evidence" value="ECO:0007669"/>
    <property type="project" value="UniProtKB-UniRule"/>
</dbReference>
<dbReference type="GO" id="GO:0110051">
    <property type="term" value="P:metabolite repair"/>
    <property type="evidence" value="ECO:0007669"/>
    <property type="project" value="TreeGrafter"/>
</dbReference>
<feature type="binding site" evidence="17">
    <location>
        <position position="494"/>
    </location>
    <ligand>
        <name>(6S)-NADPHX</name>
        <dbReference type="ChEBI" id="CHEBI:64076"/>
    </ligand>
</feature>
<evidence type="ECO:0000256" key="5">
    <source>
        <dbReference type="ARBA" id="ARBA00022723"/>
    </source>
</evidence>
<evidence type="ECO:0000313" key="22">
    <source>
        <dbReference type="EMBL" id="EKF27541.1"/>
    </source>
</evidence>
<dbReference type="InterPro" id="IPR000631">
    <property type="entry name" value="CARKD"/>
</dbReference>
<comment type="catalytic activity">
    <reaction evidence="17">
        <text>(6S)-NADHX + ATP = ADP + phosphate + NADH + H(+)</text>
        <dbReference type="Rhea" id="RHEA:19017"/>
        <dbReference type="ChEBI" id="CHEBI:15378"/>
        <dbReference type="ChEBI" id="CHEBI:30616"/>
        <dbReference type="ChEBI" id="CHEBI:43474"/>
        <dbReference type="ChEBI" id="CHEBI:57945"/>
        <dbReference type="ChEBI" id="CHEBI:64074"/>
        <dbReference type="ChEBI" id="CHEBI:456216"/>
        <dbReference type="EC" id="4.2.1.93"/>
    </reaction>
</comment>
<keyword evidence="8 19" id="KW-0521">NADP</keyword>
<dbReference type="NCBIfam" id="TIGR00197">
    <property type="entry name" value="yjeF_nterm"/>
    <property type="match status" value="1"/>
</dbReference>
<evidence type="ECO:0000256" key="18">
    <source>
        <dbReference type="HAMAP-Rule" id="MF_03159"/>
    </source>
</evidence>
<dbReference type="AlphaFoldDB" id="K2MYX3"/>
<evidence type="ECO:0000256" key="16">
    <source>
        <dbReference type="ARBA" id="ARBA00049209"/>
    </source>
</evidence>
<comment type="catalytic activity">
    <reaction evidence="17">
        <text>(6S)-NADPHX + ATP = ADP + phosphate + NADPH + H(+)</text>
        <dbReference type="Rhea" id="RHEA:32231"/>
        <dbReference type="ChEBI" id="CHEBI:15378"/>
        <dbReference type="ChEBI" id="CHEBI:30616"/>
        <dbReference type="ChEBI" id="CHEBI:43474"/>
        <dbReference type="ChEBI" id="CHEBI:57783"/>
        <dbReference type="ChEBI" id="CHEBI:64076"/>
        <dbReference type="ChEBI" id="CHEBI:456216"/>
        <dbReference type="EC" id="4.2.1.93"/>
    </reaction>
</comment>
<evidence type="ECO:0000256" key="13">
    <source>
        <dbReference type="ARBA" id="ARBA00023268"/>
    </source>
</evidence>
<dbReference type="HAMAP" id="MF_01965">
    <property type="entry name" value="NADHX_dehydratase"/>
    <property type="match status" value="1"/>
</dbReference>
<dbReference type="PROSITE" id="PS51385">
    <property type="entry name" value="YJEF_N"/>
    <property type="match status" value="1"/>
</dbReference>
<proteinExistence type="inferred from homology"/>
<evidence type="ECO:0000256" key="9">
    <source>
        <dbReference type="ARBA" id="ARBA00022958"/>
    </source>
</evidence>
<evidence type="ECO:0000256" key="14">
    <source>
        <dbReference type="ARBA" id="ARBA00025153"/>
    </source>
</evidence>
<feature type="binding site" evidence="18">
    <location>
        <position position="184"/>
    </location>
    <ligand>
        <name>K(+)</name>
        <dbReference type="ChEBI" id="CHEBI:29103"/>
    </ligand>
</feature>
<evidence type="ECO:0000313" key="23">
    <source>
        <dbReference type="Proteomes" id="UP000007350"/>
    </source>
</evidence>
<comment type="function">
    <text evidence="17">Catalyzes the dehydration of the S-form of NAD(P)HX at the expense of ATP, which is converted to ADP. Together with NAD(P)HX epimerase, which catalyzes the epimerization of the S- and R-forms, the enzyme allows the repair of both epimers of NAD(P)HX, a damaged form of NAD(P)H that is a result of enzymatic or heat-dependent hydration.</text>
</comment>
<feature type="binding site" evidence="18">
    <location>
        <position position="148"/>
    </location>
    <ligand>
        <name>K(+)</name>
        <dbReference type="ChEBI" id="CHEBI:29103"/>
    </ligand>
</feature>
<feature type="domain" description="YjeF N-terminal" evidence="21">
    <location>
        <begin position="31"/>
        <end position="238"/>
    </location>
</feature>
<feature type="binding site" evidence="17">
    <location>
        <begin position="484"/>
        <end position="493"/>
    </location>
    <ligand>
        <name>ATP</name>
        <dbReference type="ChEBI" id="CHEBI:30616"/>
    </ligand>
</feature>
<comment type="similarity">
    <text evidence="17">Belongs to the NnrD/CARKD family.</text>
</comment>
<dbReference type="Pfam" id="PF01256">
    <property type="entry name" value="Carb_kinase"/>
    <property type="match status" value="1"/>
</dbReference>
<dbReference type="Gene3D" id="3.40.50.10260">
    <property type="entry name" value="YjeF N-terminal domain"/>
    <property type="match status" value="1"/>
</dbReference>
<dbReference type="Proteomes" id="UP000007350">
    <property type="component" value="Unassembled WGS sequence"/>
</dbReference>
<evidence type="ECO:0000259" key="20">
    <source>
        <dbReference type="PROSITE" id="PS51383"/>
    </source>
</evidence>
<feature type="binding site" evidence="18">
    <location>
        <begin position="152"/>
        <end position="158"/>
    </location>
    <ligand>
        <name>(6S)-NADPHX</name>
        <dbReference type="ChEBI" id="CHEBI:64076"/>
    </ligand>
</feature>
<dbReference type="InterPro" id="IPR017953">
    <property type="entry name" value="Carbohydrate_kinase_pred_CS"/>
</dbReference>
<evidence type="ECO:0000256" key="19">
    <source>
        <dbReference type="PIRNR" id="PIRNR017184"/>
    </source>
</evidence>
<feature type="binding site" evidence="18">
    <location>
        <position position="181"/>
    </location>
    <ligand>
        <name>(6S)-NADPHX</name>
        <dbReference type="ChEBI" id="CHEBI:64076"/>
    </ligand>
</feature>
<feature type="binding site" evidence="18">
    <location>
        <position position="80"/>
    </location>
    <ligand>
        <name>K(+)</name>
        <dbReference type="ChEBI" id="CHEBI:29103"/>
    </ligand>
</feature>
<evidence type="ECO:0000256" key="4">
    <source>
        <dbReference type="ARBA" id="ARBA00009524"/>
    </source>
</evidence>
<dbReference type="CDD" id="cd01171">
    <property type="entry name" value="YXKO-related"/>
    <property type="match status" value="1"/>
</dbReference>
<evidence type="ECO:0000256" key="15">
    <source>
        <dbReference type="ARBA" id="ARBA00048238"/>
    </source>
</evidence>
<dbReference type="Gene3D" id="3.40.1190.20">
    <property type="match status" value="1"/>
</dbReference>